<dbReference type="EMBL" id="MT141562">
    <property type="protein sequence ID" value="QJA43240.1"/>
    <property type="molecule type" value="Genomic_DNA"/>
</dbReference>
<organism evidence="1">
    <name type="scientific">viral metagenome</name>
    <dbReference type="NCBI Taxonomy" id="1070528"/>
    <lineage>
        <taxon>unclassified sequences</taxon>
        <taxon>metagenomes</taxon>
        <taxon>organismal metagenomes</taxon>
    </lineage>
</organism>
<proteinExistence type="predicted"/>
<dbReference type="AlphaFoldDB" id="A0A6H1Z7R3"/>
<sequence>MKKYSRSQRCPKCGSDRLHDHYLNFMGEERIERLCFNCDYRWSVRPLDSMDERREDGNTWIPNKVL</sequence>
<name>A0A6H1Z7R3_9ZZZZ</name>
<accession>A0A6H1Z7R3</accession>
<reference evidence="1" key="1">
    <citation type="submission" date="2020-03" db="EMBL/GenBank/DDBJ databases">
        <title>The deep terrestrial virosphere.</title>
        <authorList>
            <person name="Holmfeldt K."/>
            <person name="Nilsson E."/>
            <person name="Simone D."/>
            <person name="Lopez-Fernandez M."/>
            <person name="Wu X."/>
            <person name="de Brujin I."/>
            <person name="Lundin D."/>
            <person name="Andersson A."/>
            <person name="Bertilsson S."/>
            <person name="Dopson M."/>
        </authorList>
    </citation>
    <scope>NUCLEOTIDE SEQUENCE</scope>
    <source>
        <strain evidence="2">MM415A01581</strain>
        <strain evidence="1">MM415B00324</strain>
    </source>
</reference>
<dbReference type="EMBL" id="MT142204">
    <property type="protein sequence ID" value="QJA76088.1"/>
    <property type="molecule type" value="Genomic_DNA"/>
</dbReference>
<evidence type="ECO:0000313" key="1">
    <source>
        <dbReference type="EMBL" id="QJA43240.1"/>
    </source>
</evidence>
<protein>
    <submittedName>
        <fullName evidence="1">Uncharacterized protein</fullName>
    </submittedName>
</protein>
<gene>
    <name evidence="2" type="ORF">MM415A01581_0005</name>
    <name evidence="1" type="ORF">MM415B00324_0070</name>
</gene>
<evidence type="ECO:0000313" key="2">
    <source>
        <dbReference type="EMBL" id="QJA76088.1"/>
    </source>
</evidence>